<feature type="transmembrane region" description="Helical" evidence="5">
    <location>
        <begin position="200"/>
        <end position="224"/>
    </location>
</feature>
<evidence type="ECO:0000256" key="5">
    <source>
        <dbReference type="SAM" id="Phobius"/>
    </source>
</evidence>
<dbReference type="EMBL" id="CP012199">
    <property type="protein sequence ID" value="AMG74121.1"/>
    <property type="molecule type" value="Genomic_DNA"/>
</dbReference>
<comment type="cofactor">
    <cofactor evidence="1">
        <name>Zn(2+)</name>
        <dbReference type="ChEBI" id="CHEBI:29105"/>
    </cofactor>
</comment>
<dbReference type="GO" id="GO:0051903">
    <property type="term" value="F:S-(hydroxymethyl)glutathione dehydrogenase [NAD(P)+] activity"/>
    <property type="evidence" value="ECO:0007669"/>
    <property type="project" value="TreeGrafter"/>
</dbReference>
<dbReference type="Gene3D" id="3.40.50.720">
    <property type="entry name" value="NAD(P)-binding Rossmann-like Domain"/>
    <property type="match status" value="1"/>
</dbReference>
<dbReference type="InterPro" id="IPR020843">
    <property type="entry name" value="ER"/>
</dbReference>
<accession>A0AA86L2T0</accession>
<evidence type="ECO:0000256" key="4">
    <source>
        <dbReference type="ARBA" id="ARBA00023027"/>
    </source>
</evidence>
<dbReference type="InterPro" id="IPR011032">
    <property type="entry name" value="GroES-like_sf"/>
</dbReference>
<proteinExistence type="predicted"/>
<dbReference type="AlphaFoldDB" id="A0AA86L2T0"/>
<evidence type="ECO:0000313" key="7">
    <source>
        <dbReference type="EMBL" id="AMG74121.1"/>
    </source>
</evidence>
<dbReference type="Proteomes" id="UP000058599">
    <property type="component" value="Chromosome"/>
</dbReference>
<dbReference type="GO" id="GO:0004022">
    <property type="term" value="F:alcohol dehydrogenase (NAD+) activity"/>
    <property type="evidence" value="ECO:0007669"/>
    <property type="project" value="UniProtKB-EC"/>
</dbReference>
<dbReference type="SMART" id="SM00829">
    <property type="entry name" value="PKS_ER"/>
    <property type="match status" value="1"/>
</dbReference>
<keyword evidence="8" id="KW-1185">Reference proteome</keyword>
<dbReference type="FunFam" id="3.40.50.720:FF:000003">
    <property type="entry name" value="S-(hydroxymethyl)glutathione dehydrogenase"/>
    <property type="match status" value="1"/>
</dbReference>
<dbReference type="KEGG" id="sgi:SGRAN_1742"/>
<evidence type="ECO:0000313" key="8">
    <source>
        <dbReference type="Proteomes" id="UP000058599"/>
    </source>
</evidence>
<dbReference type="Pfam" id="PF00107">
    <property type="entry name" value="ADH_zinc_N"/>
    <property type="match status" value="1"/>
</dbReference>
<keyword evidence="4" id="KW-0520">NAD</keyword>
<organism evidence="7 8">
    <name type="scientific">Sphingopyxis granuli</name>
    <dbReference type="NCBI Taxonomy" id="267128"/>
    <lineage>
        <taxon>Bacteria</taxon>
        <taxon>Pseudomonadati</taxon>
        <taxon>Pseudomonadota</taxon>
        <taxon>Alphaproteobacteria</taxon>
        <taxon>Sphingomonadales</taxon>
        <taxon>Sphingomonadaceae</taxon>
        <taxon>Sphingopyxis</taxon>
    </lineage>
</organism>
<dbReference type="GO" id="GO:0046294">
    <property type="term" value="P:formaldehyde catabolic process"/>
    <property type="evidence" value="ECO:0007669"/>
    <property type="project" value="TreeGrafter"/>
</dbReference>
<dbReference type="SUPFAM" id="SSF51735">
    <property type="entry name" value="NAD(P)-binding Rossmann-fold domains"/>
    <property type="match status" value="1"/>
</dbReference>
<feature type="transmembrane region" description="Helical" evidence="5">
    <location>
        <begin position="168"/>
        <end position="188"/>
    </location>
</feature>
<dbReference type="PANTHER" id="PTHR43880:SF12">
    <property type="entry name" value="ALCOHOL DEHYDROGENASE CLASS-3"/>
    <property type="match status" value="1"/>
</dbReference>
<protein>
    <submittedName>
        <fullName evidence="7">Alcohol dehydrogenase</fullName>
        <ecNumber evidence="7">1.1.1.1</ecNumber>
    </submittedName>
</protein>
<evidence type="ECO:0000259" key="6">
    <source>
        <dbReference type="SMART" id="SM00829"/>
    </source>
</evidence>
<evidence type="ECO:0000256" key="2">
    <source>
        <dbReference type="ARBA" id="ARBA00022723"/>
    </source>
</evidence>
<dbReference type="RefSeq" id="WP_237233961.1">
    <property type="nucleotide sequence ID" value="NZ_CP012199.1"/>
</dbReference>
<dbReference type="PANTHER" id="PTHR43880">
    <property type="entry name" value="ALCOHOL DEHYDROGENASE"/>
    <property type="match status" value="1"/>
</dbReference>
<dbReference type="GO" id="GO:0008270">
    <property type="term" value="F:zinc ion binding"/>
    <property type="evidence" value="ECO:0007669"/>
    <property type="project" value="TreeGrafter"/>
</dbReference>
<dbReference type="Pfam" id="PF08240">
    <property type="entry name" value="ADH_N"/>
    <property type="match status" value="1"/>
</dbReference>
<keyword evidence="7" id="KW-0560">Oxidoreductase</keyword>
<dbReference type="InterPro" id="IPR013154">
    <property type="entry name" value="ADH-like_N"/>
</dbReference>
<keyword evidence="5" id="KW-0812">Transmembrane</keyword>
<gene>
    <name evidence="7" type="primary">adhC</name>
    <name evidence="7" type="ORF">SGRAN_1742</name>
</gene>
<name>A0AA86L2T0_9SPHN</name>
<dbReference type="InterPro" id="IPR036291">
    <property type="entry name" value="NAD(P)-bd_dom_sf"/>
</dbReference>
<dbReference type="EC" id="1.1.1.1" evidence="7"/>
<evidence type="ECO:0000256" key="3">
    <source>
        <dbReference type="ARBA" id="ARBA00022833"/>
    </source>
</evidence>
<keyword evidence="3" id="KW-0862">Zinc</keyword>
<dbReference type="SUPFAM" id="SSF50129">
    <property type="entry name" value="GroES-like"/>
    <property type="match status" value="1"/>
</dbReference>
<dbReference type="GO" id="GO:0005829">
    <property type="term" value="C:cytosol"/>
    <property type="evidence" value="ECO:0007669"/>
    <property type="project" value="TreeGrafter"/>
</dbReference>
<keyword evidence="5" id="KW-1133">Transmembrane helix</keyword>
<reference evidence="7 8" key="1">
    <citation type="journal article" date="2016" name="BMC Genomics">
        <title>Genomic analysis of the nitrate-respiring Sphingopyxis granuli (formerly Sphingomonas macrogoltabida) strain TFA.</title>
        <authorList>
            <person name="Garcia-Romero I."/>
            <person name="Perez-Pulido A.J."/>
            <person name="Gonzalez-Flores Y.E."/>
            <person name="Reyes-Ramirez F."/>
            <person name="Santero E."/>
            <person name="Floriano B."/>
        </authorList>
    </citation>
    <scope>NUCLEOTIDE SEQUENCE [LARGE SCALE GENOMIC DNA]</scope>
    <source>
        <strain evidence="7 8">TFA</strain>
    </source>
</reference>
<evidence type="ECO:0000256" key="1">
    <source>
        <dbReference type="ARBA" id="ARBA00001947"/>
    </source>
</evidence>
<keyword evidence="5" id="KW-0472">Membrane</keyword>
<feature type="domain" description="Enoyl reductase (ER)" evidence="6">
    <location>
        <begin position="19"/>
        <end position="373"/>
    </location>
</feature>
<keyword evidence="2" id="KW-0479">Metal-binding</keyword>
<dbReference type="Gene3D" id="3.90.180.10">
    <property type="entry name" value="Medium-chain alcohol dehydrogenases, catalytic domain"/>
    <property type="match status" value="1"/>
</dbReference>
<dbReference type="InterPro" id="IPR013149">
    <property type="entry name" value="ADH-like_C"/>
</dbReference>
<sequence length="374" mass="38398">MTKITAAVLHGEGSVAPYATSRPLELVPLDLAPPRSGELLVRIDAAGICHSDLSVVNGDRPRPLPMVLGHEATGIVEALGNADDPGFAVGDRIVLAFLPACGECARCAAGEGYLCEPATVANGRGELLRGGTRLCGHEGSVNHHLGVSAFASHAVVDRRSAVRIDRDIPAKIAALFGCAVLTGVGAVMNSAAVRLGESVVIYGLGGVGLAALLGAVASGANPILAIDPSPQKRALAIELGAHAAVDPDDADRMLALHLPGGADVVIETVGKAAVLERAYEAGRRGARIATVGLPNPAEMFSVPAVSLVAGGKTLIGSYMGSSIPARDIPRYIALWRAGRLPVERLLTSVSKIEAINNLLDELAEGRAVRQVVIP</sequence>